<evidence type="ECO:0000256" key="1">
    <source>
        <dbReference type="ARBA" id="ARBA00004752"/>
    </source>
</evidence>
<dbReference type="SUPFAM" id="SSF143985">
    <property type="entry name" value="L,D-transpeptidase pre-catalytic domain-like"/>
    <property type="match status" value="1"/>
</dbReference>
<dbReference type="PANTHER" id="PTHR30582">
    <property type="entry name" value="L,D-TRANSPEPTIDASE"/>
    <property type="match status" value="1"/>
</dbReference>
<evidence type="ECO:0000256" key="4">
    <source>
        <dbReference type="ARBA" id="ARBA00022984"/>
    </source>
</evidence>
<dbReference type="UniPathway" id="UPA00219"/>
<dbReference type="InterPro" id="IPR050979">
    <property type="entry name" value="LD-transpeptidase"/>
</dbReference>
<dbReference type="GO" id="GO:0016740">
    <property type="term" value="F:transferase activity"/>
    <property type="evidence" value="ECO:0007669"/>
    <property type="project" value="UniProtKB-KW"/>
</dbReference>
<comment type="pathway">
    <text evidence="1 6">Cell wall biogenesis; peptidoglycan biosynthesis.</text>
</comment>
<accession>A0A6N6NRC0</accession>
<dbReference type="Proteomes" id="UP000468668">
    <property type="component" value="Unassembled WGS sequence"/>
</dbReference>
<feature type="transmembrane region" description="Helical" evidence="8">
    <location>
        <begin position="83"/>
        <end position="108"/>
    </location>
</feature>
<evidence type="ECO:0000256" key="2">
    <source>
        <dbReference type="ARBA" id="ARBA00022679"/>
    </source>
</evidence>
<evidence type="ECO:0000256" key="8">
    <source>
        <dbReference type="SAM" id="Phobius"/>
    </source>
</evidence>
<reference evidence="10 11" key="1">
    <citation type="submission" date="2019-09" db="EMBL/GenBank/DDBJ databases">
        <title>Whole genome shotgun sequencing (WGS) of Ellagibacter isourolithinifaciens DSM 104140(T) and Adlercreutzia muris DSM 29508(T).</title>
        <authorList>
            <person name="Stoll D.A."/>
            <person name="Danylec N."/>
            <person name="Huch M."/>
        </authorList>
    </citation>
    <scope>NUCLEOTIDE SEQUENCE [LARGE SCALE GENOMIC DNA]</scope>
    <source>
        <strain evidence="10 11">DSM 104140</strain>
    </source>
</reference>
<dbReference type="GO" id="GO:0005576">
    <property type="term" value="C:extracellular region"/>
    <property type="evidence" value="ECO:0007669"/>
    <property type="project" value="TreeGrafter"/>
</dbReference>
<dbReference type="InterPro" id="IPR022029">
    <property type="entry name" value="YoaR-like_PG-bd"/>
</dbReference>
<evidence type="ECO:0000259" key="9">
    <source>
        <dbReference type="PROSITE" id="PS52029"/>
    </source>
</evidence>
<dbReference type="PROSITE" id="PS52029">
    <property type="entry name" value="LD_TPASE"/>
    <property type="match status" value="1"/>
</dbReference>
<keyword evidence="5 6" id="KW-0961">Cell wall biogenesis/degradation</keyword>
<dbReference type="InterPro" id="IPR005490">
    <property type="entry name" value="LD_TPept_cat_dom"/>
</dbReference>
<dbReference type="CDD" id="cd16913">
    <property type="entry name" value="YkuD_like"/>
    <property type="match status" value="1"/>
</dbReference>
<dbReference type="OrthoDB" id="3176960at2"/>
<feature type="active site" description="Proton donor/acceptor" evidence="6">
    <location>
        <position position="498"/>
    </location>
</feature>
<evidence type="ECO:0000256" key="6">
    <source>
        <dbReference type="PROSITE-ProRule" id="PRU01373"/>
    </source>
</evidence>
<evidence type="ECO:0000313" key="10">
    <source>
        <dbReference type="EMBL" id="KAB1642821.1"/>
    </source>
</evidence>
<dbReference type="GO" id="GO:0018104">
    <property type="term" value="P:peptidoglycan-protein cross-linking"/>
    <property type="evidence" value="ECO:0007669"/>
    <property type="project" value="TreeGrafter"/>
</dbReference>
<evidence type="ECO:0000256" key="7">
    <source>
        <dbReference type="SAM" id="MobiDB-lite"/>
    </source>
</evidence>
<dbReference type="GO" id="GO:0008360">
    <property type="term" value="P:regulation of cell shape"/>
    <property type="evidence" value="ECO:0007669"/>
    <property type="project" value="UniProtKB-UniRule"/>
</dbReference>
<gene>
    <name evidence="10" type="ORF">F8C90_00055</name>
</gene>
<keyword evidence="8" id="KW-1133">Transmembrane helix</keyword>
<proteinExistence type="predicted"/>
<dbReference type="GO" id="GO:0071972">
    <property type="term" value="F:peptidoglycan L,D-transpeptidase activity"/>
    <property type="evidence" value="ECO:0007669"/>
    <property type="project" value="TreeGrafter"/>
</dbReference>
<protein>
    <submittedName>
        <fullName evidence="10">L,D-transpeptidase family protein</fullName>
    </submittedName>
</protein>
<keyword evidence="4 6" id="KW-0573">Peptidoglycan synthesis</keyword>
<dbReference type="InterPro" id="IPR038054">
    <property type="entry name" value="LD_TPept-like_central_sf"/>
</dbReference>
<dbReference type="Gene3D" id="2.40.440.10">
    <property type="entry name" value="L,D-transpeptidase catalytic domain-like"/>
    <property type="match status" value="1"/>
</dbReference>
<dbReference type="EMBL" id="WAJR01000001">
    <property type="protein sequence ID" value="KAB1642821.1"/>
    <property type="molecule type" value="Genomic_DNA"/>
</dbReference>
<dbReference type="GO" id="GO:0071555">
    <property type="term" value="P:cell wall organization"/>
    <property type="evidence" value="ECO:0007669"/>
    <property type="project" value="UniProtKB-UniRule"/>
</dbReference>
<comment type="caution">
    <text evidence="10">The sequence shown here is derived from an EMBL/GenBank/DDBJ whole genome shotgun (WGS) entry which is preliminary data.</text>
</comment>
<evidence type="ECO:0000313" key="11">
    <source>
        <dbReference type="Proteomes" id="UP000468668"/>
    </source>
</evidence>
<sequence>MTKRNEQPAPSHGKHAAHAKKAPNEPPRVAPSHGKTQAIPPVVPAGMKTSGVPAPHNGNGFAPEIADAPTLGSKPRAARIAGIVLGVVFGVLLVVYLVGVAAFSGHFWPKATIGSSDISFQTPDEVASVLEQGINKYSLRVHGDGLDVTLSADEAGVRFNAEQIVSDMFAQANEWAWPVEVFREHDETESLVATLDKSGVADKLHQAIDAVNENTEAPVNATVAFDEDAKMFKIVKEKYGTQINTDVVMQDVERAVATLESEVVLDERALSQPTIFSDDQRVIDATSQANSMILANVQLMMAGKSALVFDASVIGPCISIGEDCSVSLDEDALGAWADEVASAYTTVGSTRSYTRADGAQFSVSGGSYGWKVDRDALFDWAKAAIEADQTGEADLPCSQTANAWNGVGGRDWGARYIDIDLSAQHARLFDENGEAIWESDIVSGKPRGGSGSLTPTGVYVINSNSGGSTLEGTNDDGSKYKTPVTYWMPFVGNLIGLHDASWQYAFGGTRYRDGAGSHGCVNLPTSKAAELHGLCSMGDVVVSHW</sequence>
<keyword evidence="2" id="KW-0808">Transferase</keyword>
<feature type="active site" description="Nucleophile" evidence="6">
    <location>
        <position position="520"/>
    </location>
</feature>
<dbReference type="RefSeq" id="WP_158048407.1">
    <property type="nucleotide sequence ID" value="NZ_WAJR01000001.1"/>
</dbReference>
<dbReference type="PANTHER" id="PTHR30582:SF33">
    <property type="entry name" value="EXPORTED PROTEIN"/>
    <property type="match status" value="1"/>
</dbReference>
<keyword evidence="3 6" id="KW-0133">Cell shape</keyword>
<dbReference type="Pfam" id="PF03734">
    <property type="entry name" value="YkuD"/>
    <property type="match status" value="1"/>
</dbReference>
<dbReference type="Pfam" id="PF12229">
    <property type="entry name" value="PG_binding_4"/>
    <property type="match status" value="1"/>
</dbReference>
<feature type="domain" description="L,D-TPase catalytic" evidence="9">
    <location>
        <begin position="415"/>
        <end position="544"/>
    </location>
</feature>
<feature type="compositionally biased region" description="Basic residues" evidence="7">
    <location>
        <begin position="12"/>
        <end position="21"/>
    </location>
</feature>
<dbReference type="SUPFAM" id="SSF141523">
    <property type="entry name" value="L,D-transpeptidase catalytic domain-like"/>
    <property type="match status" value="1"/>
</dbReference>
<evidence type="ECO:0000256" key="5">
    <source>
        <dbReference type="ARBA" id="ARBA00023316"/>
    </source>
</evidence>
<name>A0A6N6NRC0_9ACTN</name>
<keyword evidence="11" id="KW-1185">Reference proteome</keyword>
<dbReference type="AlphaFoldDB" id="A0A6N6NRC0"/>
<dbReference type="Gene3D" id="3.10.20.800">
    <property type="match status" value="1"/>
</dbReference>
<keyword evidence="8" id="KW-0812">Transmembrane</keyword>
<evidence type="ECO:0000256" key="3">
    <source>
        <dbReference type="ARBA" id="ARBA00022960"/>
    </source>
</evidence>
<organism evidence="10 11">
    <name type="scientific">Ellagibacter isourolithinifaciens</name>
    <dbReference type="NCBI Taxonomy" id="2137581"/>
    <lineage>
        <taxon>Bacteria</taxon>
        <taxon>Bacillati</taxon>
        <taxon>Actinomycetota</taxon>
        <taxon>Coriobacteriia</taxon>
        <taxon>Eggerthellales</taxon>
        <taxon>Eggerthellaceae</taxon>
        <taxon>Ellagibacter</taxon>
    </lineage>
</organism>
<feature type="region of interest" description="Disordered" evidence="7">
    <location>
        <begin position="1"/>
        <end position="39"/>
    </location>
</feature>
<keyword evidence="8" id="KW-0472">Membrane</keyword>
<dbReference type="InterPro" id="IPR038063">
    <property type="entry name" value="Transpep_catalytic_dom"/>
</dbReference>
<dbReference type="GeneID" id="98656791"/>